<accession>A0ABZ0UPV1</accession>
<keyword evidence="5 8" id="KW-0648">Protein biosynthesis</keyword>
<dbReference type="InterPro" id="IPR036986">
    <property type="entry name" value="S4_RNA-bd_sf"/>
</dbReference>
<evidence type="ECO:0000313" key="12">
    <source>
        <dbReference type="Proteomes" id="UP001325140"/>
    </source>
</evidence>
<evidence type="ECO:0000256" key="4">
    <source>
        <dbReference type="ARBA" id="ARBA00022884"/>
    </source>
</evidence>
<dbReference type="SUPFAM" id="SSF52374">
    <property type="entry name" value="Nucleotidylyl transferase"/>
    <property type="match status" value="1"/>
</dbReference>
<dbReference type="PRINTS" id="PR01040">
    <property type="entry name" value="TRNASYNTHTYR"/>
</dbReference>
<dbReference type="EC" id="6.1.1.1" evidence="8"/>
<feature type="binding site" evidence="8">
    <location>
        <position position="181"/>
    </location>
    <ligand>
        <name>L-tyrosine</name>
        <dbReference type="ChEBI" id="CHEBI:58315"/>
    </ligand>
</feature>
<evidence type="ECO:0000259" key="10">
    <source>
        <dbReference type="Pfam" id="PF22421"/>
    </source>
</evidence>
<dbReference type="InterPro" id="IPR024088">
    <property type="entry name" value="Tyr-tRNA-ligase_bac-type"/>
</dbReference>
<dbReference type="InterPro" id="IPR002307">
    <property type="entry name" value="Tyr-tRNA-ligase"/>
</dbReference>
<evidence type="ECO:0000256" key="2">
    <source>
        <dbReference type="ARBA" id="ARBA00022741"/>
    </source>
</evidence>
<name>A0ABZ0UPV1_9RICK</name>
<dbReference type="InterPro" id="IPR024107">
    <property type="entry name" value="Tyr-tRNA-ligase_bac_1"/>
</dbReference>
<dbReference type="InterPro" id="IPR054608">
    <property type="entry name" value="SYY-like_C"/>
</dbReference>
<dbReference type="Gene3D" id="1.10.240.10">
    <property type="entry name" value="Tyrosyl-Transfer RNA Synthetase"/>
    <property type="match status" value="1"/>
</dbReference>
<evidence type="ECO:0000313" key="11">
    <source>
        <dbReference type="EMBL" id="WPX97702.1"/>
    </source>
</evidence>
<dbReference type="PANTHER" id="PTHR11766:SF0">
    <property type="entry name" value="TYROSINE--TRNA LIGASE, MITOCHONDRIAL"/>
    <property type="match status" value="1"/>
</dbReference>
<protein>
    <recommendedName>
        <fullName evidence="8">Tyrosine--tRNA ligase</fullName>
        <ecNumber evidence="8">6.1.1.1</ecNumber>
    </recommendedName>
    <alternativeName>
        <fullName evidence="8">Tyrosyl-tRNA synthetase</fullName>
        <shortName evidence="8">TyrRS</shortName>
    </alternativeName>
</protein>
<dbReference type="RefSeq" id="WP_323722353.1">
    <property type="nucleotide sequence ID" value="NZ_CP110343.1"/>
</dbReference>
<dbReference type="GO" id="GO:0016874">
    <property type="term" value="F:ligase activity"/>
    <property type="evidence" value="ECO:0007669"/>
    <property type="project" value="UniProtKB-KW"/>
</dbReference>
<feature type="binding site" evidence="8">
    <location>
        <position position="35"/>
    </location>
    <ligand>
        <name>L-tyrosine</name>
        <dbReference type="ChEBI" id="CHEBI:58315"/>
    </ligand>
</feature>
<feature type="binding site" evidence="8">
    <location>
        <position position="185"/>
    </location>
    <ligand>
        <name>L-tyrosine</name>
        <dbReference type="ChEBI" id="CHEBI:58315"/>
    </ligand>
</feature>
<comment type="function">
    <text evidence="8">Catalyzes the attachment of tyrosine to tRNA(Tyr) in a two-step reaction: tyrosine is first activated by ATP to form Tyr-AMP and then transferred to the acceptor end of tRNA(Tyr).</text>
</comment>
<keyword evidence="4 9" id="KW-0694">RNA-binding</keyword>
<feature type="binding site" evidence="8">
    <location>
        <position position="245"/>
    </location>
    <ligand>
        <name>ATP</name>
        <dbReference type="ChEBI" id="CHEBI:30616"/>
    </ligand>
</feature>
<comment type="subunit">
    <text evidence="8">Homodimer.</text>
</comment>
<evidence type="ECO:0000256" key="1">
    <source>
        <dbReference type="ARBA" id="ARBA00022598"/>
    </source>
</evidence>
<evidence type="ECO:0000256" key="8">
    <source>
        <dbReference type="HAMAP-Rule" id="MF_02006"/>
    </source>
</evidence>
<dbReference type="SUPFAM" id="SSF55174">
    <property type="entry name" value="Alpha-L RNA-binding motif"/>
    <property type="match status" value="1"/>
</dbReference>
<dbReference type="PANTHER" id="PTHR11766">
    <property type="entry name" value="TYROSYL-TRNA SYNTHETASE"/>
    <property type="match status" value="1"/>
</dbReference>
<evidence type="ECO:0000256" key="9">
    <source>
        <dbReference type="PROSITE-ProRule" id="PRU00182"/>
    </source>
</evidence>
<dbReference type="Pfam" id="PF00579">
    <property type="entry name" value="tRNA-synt_1b"/>
    <property type="match status" value="1"/>
</dbReference>
<comment type="catalytic activity">
    <reaction evidence="7 8">
        <text>tRNA(Tyr) + L-tyrosine + ATP = L-tyrosyl-tRNA(Tyr) + AMP + diphosphate + H(+)</text>
        <dbReference type="Rhea" id="RHEA:10220"/>
        <dbReference type="Rhea" id="RHEA-COMP:9706"/>
        <dbReference type="Rhea" id="RHEA-COMP:9707"/>
        <dbReference type="ChEBI" id="CHEBI:15378"/>
        <dbReference type="ChEBI" id="CHEBI:30616"/>
        <dbReference type="ChEBI" id="CHEBI:33019"/>
        <dbReference type="ChEBI" id="CHEBI:58315"/>
        <dbReference type="ChEBI" id="CHEBI:78442"/>
        <dbReference type="ChEBI" id="CHEBI:78536"/>
        <dbReference type="ChEBI" id="CHEBI:456215"/>
        <dbReference type="EC" id="6.1.1.1"/>
    </reaction>
</comment>
<dbReference type="Gene3D" id="3.10.290.10">
    <property type="entry name" value="RNA-binding S4 domain"/>
    <property type="match status" value="1"/>
</dbReference>
<dbReference type="InterPro" id="IPR014729">
    <property type="entry name" value="Rossmann-like_a/b/a_fold"/>
</dbReference>
<sequence length="418" mass="47533">MNDLILSLEKRGFIYQSTDLGATKDLFSESIATGYIGFDCTAKSLHIGSLVQLMLLSHVRNAGHNVIIVLGTATTLIGDPSDKTEMRRMMSYEEILSNKHSIRANLLRFFGIDEERDGIFRQKDKGDLIIVDNRDWLIDVRYIEFLRDYGKYVSVNRMLSFEHVKRRLEMEQPLSFLEFNYMLLQAYDFLELNKKYDCKVQFGGSEQWGNIIAGIELAKKVSGISTMYGITTPLITNASGAKMGKTAEGAVWLNSDMKSPYDFWQFWRSVDDKDVKKFMQLYTYMSLEEISEICDANDVNQQKILLANAVTTICHGAEEARKAHEKALAIYEKKNFDDVQSFKIDFSENESIPLCNVMASIGITSSIGEAKRLIGGGGVKINNITVKDELYNLLKKHVIEEKCILSVGKKRYFKLIVN</sequence>
<dbReference type="InterPro" id="IPR002305">
    <property type="entry name" value="aa-tRNA-synth_Ic"/>
</dbReference>
<dbReference type="Proteomes" id="UP001325140">
    <property type="component" value="Chromosome"/>
</dbReference>
<keyword evidence="3 8" id="KW-0067">ATP-binding</keyword>
<dbReference type="NCBIfam" id="TIGR00234">
    <property type="entry name" value="tyrS"/>
    <property type="match status" value="1"/>
</dbReference>
<dbReference type="CDD" id="cd00165">
    <property type="entry name" value="S4"/>
    <property type="match status" value="1"/>
</dbReference>
<dbReference type="Pfam" id="PF22421">
    <property type="entry name" value="SYY_C-terminal"/>
    <property type="match status" value="1"/>
</dbReference>
<gene>
    <name evidence="8" type="primary">tyrS</name>
    <name evidence="11" type="ORF">Fokcrypt_00215</name>
</gene>
<keyword evidence="12" id="KW-1185">Reference proteome</keyword>
<feature type="short sequence motif" description="'HIGH' region" evidence="8">
    <location>
        <begin position="40"/>
        <end position="49"/>
    </location>
</feature>
<dbReference type="Gene3D" id="3.40.50.620">
    <property type="entry name" value="HUPs"/>
    <property type="match status" value="1"/>
</dbReference>
<keyword evidence="1 8" id="KW-0436">Ligase</keyword>
<reference evidence="11" key="1">
    <citation type="submission" date="2022-10" db="EMBL/GenBank/DDBJ databases">
        <title>Host association and intracellularity evolved multiple times independently in the Rickettsiales.</title>
        <authorList>
            <person name="Castelli M."/>
            <person name="Nardi T."/>
            <person name="Gammuto L."/>
            <person name="Bellinzona G."/>
            <person name="Sabaneyeva E."/>
            <person name="Potekhin A."/>
            <person name="Serra V."/>
            <person name="Petroni G."/>
            <person name="Sassera D."/>
        </authorList>
    </citation>
    <scope>NUCLEOTIDE SEQUENCE [LARGE SCALE GENOMIC DNA]</scope>
    <source>
        <strain evidence="11">US_Bl 11III1</strain>
    </source>
</reference>
<evidence type="ECO:0000256" key="5">
    <source>
        <dbReference type="ARBA" id="ARBA00022917"/>
    </source>
</evidence>
<dbReference type="PROSITE" id="PS50889">
    <property type="entry name" value="S4"/>
    <property type="match status" value="1"/>
</dbReference>
<proteinExistence type="inferred from homology"/>
<keyword evidence="2 8" id="KW-0547">Nucleotide-binding</keyword>
<dbReference type="HAMAP" id="MF_02006">
    <property type="entry name" value="Tyr_tRNA_synth_type1"/>
    <property type="match status" value="1"/>
</dbReference>
<comment type="similarity">
    <text evidence="8">Belongs to the class-I aminoacyl-tRNA synthetase family. TyrS type 1 subfamily.</text>
</comment>
<keyword evidence="6 8" id="KW-0030">Aminoacyl-tRNA synthetase</keyword>
<comment type="subcellular location">
    <subcellularLocation>
        <location evidence="8">Cytoplasm</location>
    </subcellularLocation>
</comment>
<feature type="domain" description="Tyrosine--tRNA ligase SYY-like C-terminal" evidence="10">
    <location>
        <begin position="334"/>
        <end position="413"/>
    </location>
</feature>
<keyword evidence="8" id="KW-0963">Cytoplasm</keyword>
<dbReference type="EMBL" id="CP110343">
    <property type="protein sequence ID" value="WPX97702.1"/>
    <property type="molecule type" value="Genomic_DNA"/>
</dbReference>
<evidence type="ECO:0000256" key="7">
    <source>
        <dbReference type="ARBA" id="ARBA00048248"/>
    </source>
</evidence>
<organism evidence="11 12">
    <name type="scientific">Candidatus Fokinia crypta</name>
    <dbReference type="NCBI Taxonomy" id="1920990"/>
    <lineage>
        <taxon>Bacteria</taxon>
        <taxon>Pseudomonadati</taxon>
        <taxon>Pseudomonadota</taxon>
        <taxon>Alphaproteobacteria</taxon>
        <taxon>Rickettsiales</taxon>
        <taxon>Candidatus Midichloriaceae</taxon>
        <taxon>Candidatus Fokinia</taxon>
    </lineage>
</organism>
<evidence type="ECO:0000256" key="3">
    <source>
        <dbReference type="ARBA" id="ARBA00022840"/>
    </source>
</evidence>
<feature type="short sequence motif" description="'KMSKS' region" evidence="8">
    <location>
        <begin position="242"/>
        <end position="246"/>
    </location>
</feature>
<dbReference type="CDD" id="cd00805">
    <property type="entry name" value="TyrRS_core"/>
    <property type="match status" value="1"/>
</dbReference>
<evidence type="ECO:0000256" key="6">
    <source>
        <dbReference type="ARBA" id="ARBA00023146"/>
    </source>
</evidence>